<accession>A0A4Z1P8Z1</accession>
<dbReference type="Gene3D" id="3.50.50.60">
    <property type="entry name" value="FAD/NAD(P)-binding domain"/>
    <property type="match status" value="2"/>
</dbReference>
<dbReference type="STRING" id="86259.A0A4Z1P8Z1"/>
<comment type="similarity">
    <text evidence="2">Belongs to the FAD-binding monooxygenase family.</text>
</comment>
<keyword evidence="5" id="KW-0521">NADP</keyword>
<evidence type="ECO:0000313" key="9">
    <source>
        <dbReference type="Proteomes" id="UP000298493"/>
    </source>
</evidence>
<name>A0A4Z1P8Z1_9PEZI</name>
<gene>
    <name evidence="8" type="ORF">E6O75_ATG09886</name>
</gene>
<dbReference type="InterPro" id="IPR050775">
    <property type="entry name" value="FAD-binding_Monooxygenases"/>
</dbReference>
<keyword evidence="6" id="KW-0560">Oxidoreductase</keyword>
<dbReference type="GO" id="GO:0050661">
    <property type="term" value="F:NADP binding"/>
    <property type="evidence" value="ECO:0007669"/>
    <property type="project" value="InterPro"/>
</dbReference>
<dbReference type="EMBL" id="SNSC02000017">
    <property type="protein sequence ID" value="TID17120.1"/>
    <property type="molecule type" value="Genomic_DNA"/>
</dbReference>
<sequence>MSDSQRAKTAATDCDVLVVGTGFGGVYAIHKFRQLGLNIKAFEAGSDFGGVWYWNRYPGARVDSEFPFYQLSIPEVYRKWDYGLRFPDHKELRQHFAHIDKTLGLRKDVQFDARVNSAEWNDQQGKWTVKTEAGHIATCKYLFLATGLLHRKHTPEFPGLDSFKGAIHHSGFWPEDLSVKGKRVAVIGAGATSVQIVQEVAKEAEQLTMLMRRPSYCMPMQQRKISKEEQAQLKSFYPNLFKAGRASRTGFPSSRGGCKVFDVNDDEREQLWEELWQRGGFNFLFAFDDTAIDKKANRAAYDFWAKKVRARMNNPVKRDLMAPLEPPYLFGTKRTPLEADYYECLDQDNVEIVNLNERPLQSFNEKGMVMEDGKQLDFDIVILATGFDSFSGSLTHMGLKNKDGVDIKDIWKDGLATYLGLSIHGFPNAFMVYSPHAPTAFSNGPTILECQVDMVVDTIAKLEEEKAKSIEPEKAAEDEWCSLVDTMAQQTLFPLTSSWWTAGNIPGKKAQMLTYVAGIDMYEAQCREKLDSFQGFKVVAA</sequence>
<evidence type="ECO:0000256" key="2">
    <source>
        <dbReference type="ARBA" id="ARBA00010139"/>
    </source>
</evidence>
<keyword evidence="7" id="KW-0503">Monooxygenase</keyword>
<dbReference type="GO" id="GO:0050660">
    <property type="term" value="F:flavin adenine dinucleotide binding"/>
    <property type="evidence" value="ECO:0007669"/>
    <property type="project" value="InterPro"/>
</dbReference>
<dbReference type="PRINTS" id="PR00411">
    <property type="entry name" value="PNDRDTASEI"/>
</dbReference>
<keyword evidence="9" id="KW-1185">Reference proteome</keyword>
<comment type="caution">
    <text evidence="8">The sequence shown here is derived from an EMBL/GenBank/DDBJ whole genome shotgun (WGS) entry which is preliminary data.</text>
</comment>
<dbReference type="Proteomes" id="UP000298493">
    <property type="component" value="Unassembled WGS sequence"/>
</dbReference>
<evidence type="ECO:0000256" key="6">
    <source>
        <dbReference type="ARBA" id="ARBA00023002"/>
    </source>
</evidence>
<dbReference type="PANTHER" id="PTHR43098">
    <property type="entry name" value="L-ORNITHINE N(5)-MONOOXYGENASE-RELATED"/>
    <property type="match status" value="1"/>
</dbReference>
<organism evidence="8 9">
    <name type="scientific">Venturia nashicola</name>
    <dbReference type="NCBI Taxonomy" id="86259"/>
    <lineage>
        <taxon>Eukaryota</taxon>
        <taxon>Fungi</taxon>
        <taxon>Dikarya</taxon>
        <taxon>Ascomycota</taxon>
        <taxon>Pezizomycotina</taxon>
        <taxon>Dothideomycetes</taxon>
        <taxon>Pleosporomycetidae</taxon>
        <taxon>Venturiales</taxon>
        <taxon>Venturiaceae</taxon>
        <taxon>Venturia</taxon>
    </lineage>
</organism>
<proteinExistence type="inferred from homology"/>
<dbReference type="GO" id="GO:0004499">
    <property type="term" value="F:N,N-dimethylaniline monooxygenase activity"/>
    <property type="evidence" value="ECO:0007669"/>
    <property type="project" value="InterPro"/>
</dbReference>
<comment type="cofactor">
    <cofactor evidence="1">
        <name>FAD</name>
        <dbReference type="ChEBI" id="CHEBI:57692"/>
    </cofactor>
</comment>
<evidence type="ECO:0000256" key="1">
    <source>
        <dbReference type="ARBA" id="ARBA00001974"/>
    </source>
</evidence>
<evidence type="ECO:0000256" key="4">
    <source>
        <dbReference type="ARBA" id="ARBA00022827"/>
    </source>
</evidence>
<dbReference type="Pfam" id="PF00743">
    <property type="entry name" value="FMO-like"/>
    <property type="match status" value="1"/>
</dbReference>
<keyword evidence="4" id="KW-0274">FAD</keyword>
<dbReference type="AlphaFoldDB" id="A0A4Z1P8Z1"/>
<dbReference type="PANTHER" id="PTHR43098:SF3">
    <property type="entry name" value="L-ORNITHINE N(5)-MONOOXYGENASE-RELATED"/>
    <property type="match status" value="1"/>
</dbReference>
<dbReference type="InterPro" id="IPR020946">
    <property type="entry name" value="Flavin_mOase-like"/>
</dbReference>
<evidence type="ECO:0000256" key="5">
    <source>
        <dbReference type="ARBA" id="ARBA00022857"/>
    </source>
</evidence>
<keyword evidence="3" id="KW-0285">Flavoprotein</keyword>
<dbReference type="SUPFAM" id="SSF51905">
    <property type="entry name" value="FAD/NAD(P)-binding domain"/>
    <property type="match status" value="2"/>
</dbReference>
<dbReference type="OrthoDB" id="66881at2759"/>
<reference evidence="8 9" key="1">
    <citation type="submission" date="2019-04" db="EMBL/GenBank/DDBJ databases">
        <title>High contiguity whole genome sequence and gene annotation resource for two Venturia nashicola isolates.</title>
        <authorList>
            <person name="Prokchorchik M."/>
            <person name="Won K."/>
            <person name="Lee Y."/>
            <person name="Choi E.D."/>
            <person name="Segonzac C."/>
            <person name="Sohn K.H."/>
        </authorList>
    </citation>
    <scope>NUCLEOTIDE SEQUENCE [LARGE SCALE GENOMIC DNA]</scope>
    <source>
        <strain evidence="8 9">PRI2</strain>
    </source>
</reference>
<evidence type="ECO:0000313" key="8">
    <source>
        <dbReference type="EMBL" id="TID17120.1"/>
    </source>
</evidence>
<dbReference type="InterPro" id="IPR036188">
    <property type="entry name" value="FAD/NAD-bd_sf"/>
</dbReference>
<evidence type="ECO:0000256" key="3">
    <source>
        <dbReference type="ARBA" id="ARBA00022630"/>
    </source>
</evidence>
<protein>
    <submittedName>
        <fullName evidence="8">FAD/NAD(P)-binding domain-containing protein</fullName>
    </submittedName>
</protein>
<evidence type="ECO:0000256" key="7">
    <source>
        <dbReference type="ARBA" id="ARBA00023033"/>
    </source>
</evidence>